<feature type="domain" description="HAMP" evidence="13">
    <location>
        <begin position="197"/>
        <end position="250"/>
    </location>
</feature>
<comment type="subcellular location">
    <subcellularLocation>
        <location evidence="2">Membrane</location>
    </subcellularLocation>
</comment>
<keyword evidence="7 14" id="KW-0418">Kinase</keyword>
<dbReference type="Proteomes" id="UP000600139">
    <property type="component" value="Unassembled WGS sequence"/>
</dbReference>
<dbReference type="AlphaFoldDB" id="A0A934VCA9"/>
<sequence length="470" mass="51030">MKSIRHQLTRQLVAGTLVIAGCGGAATYLTMRAAVLNQFDEALLGKARAISALTQQGRGGKPRLELDDVRSLGFTESGSEDFFQLRLLDGKSVARFPAFVSLPRPENSTDSPVFQNIELPGDIDGRAVSFAFTPDREDDDDNDGDEKRRRKPVAATIVVASSRHSLDTTLHMMLAALGMGTTVLLASAWIIVPRVLRRGMLPLDEFASRVSGINTDSLSTRLPETGTPSEIAPIARCLNDLLIRIGASFERERRFSADLAHELRTPLAELRSQAELSLKWPDTRAAGADADTLAIALRMEHLVTRLLALARAEGGHSGMVREKVPIQSAVLTAWRPFANQADAKGLRVTFNLPSDQTIESDPALLREILSNLFSNAVDYTPADGEVDVAGSPASSPFRLTVSNTVQDLDSKDVENMFDRFWRKEASRSDDEHAGLGLALARGYAQALGLDLGAGLDGPFRLTVTLKSMEK</sequence>
<evidence type="ECO:0000256" key="3">
    <source>
        <dbReference type="ARBA" id="ARBA00012438"/>
    </source>
</evidence>
<dbReference type="InterPro" id="IPR005467">
    <property type="entry name" value="His_kinase_dom"/>
</dbReference>
<feature type="transmembrane region" description="Helical" evidence="11">
    <location>
        <begin position="12"/>
        <end position="31"/>
    </location>
</feature>
<keyword evidence="11" id="KW-0472">Membrane</keyword>
<comment type="catalytic activity">
    <reaction evidence="1">
        <text>ATP + protein L-histidine = ADP + protein N-phospho-L-histidine.</text>
        <dbReference type="EC" id="2.7.13.3"/>
    </reaction>
</comment>
<keyword evidence="6 11" id="KW-0812">Transmembrane</keyword>
<dbReference type="Gene3D" id="1.10.287.130">
    <property type="match status" value="1"/>
</dbReference>
<evidence type="ECO:0000256" key="9">
    <source>
        <dbReference type="ARBA" id="ARBA00023012"/>
    </source>
</evidence>
<evidence type="ECO:0000256" key="1">
    <source>
        <dbReference type="ARBA" id="ARBA00000085"/>
    </source>
</evidence>
<evidence type="ECO:0000313" key="14">
    <source>
        <dbReference type="EMBL" id="MBK1816980.1"/>
    </source>
</evidence>
<dbReference type="Pfam" id="PF00512">
    <property type="entry name" value="HisKA"/>
    <property type="match status" value="1"/>
</dbReference>
<evidence type="ECO:0000256" key="5">
    <source>
        <dbReference type="ARBA" id="ARBA00022679"/>
    </source>
</evidence>
<dbReference type="EC" id="2.7.13.3" evidence="3"/>
<accession>A0A934VCA9</accession>
<protein>
    <recommendedName>
        <fullName evidence="3">histidine kinase</fullName>
        <ecNumber evidence="3">2.7.13.3</ecNumber>
    </recommendedName>
</protein>
<keyword evidence="9" id="KW-0902">Two-component regulatory system</keyword>
<evidence type="ECO:0000259" key="12">
    <source>
        <dbReference type="PROSITE" id="PS50109"/>
    </source>
</evidence>
<dbReference type="SUPFAM" id="SSF47384">
    <property type="entry name" value="Homodimeric domain of signal transducing histidine kinase"/>
    <property type="match status" value="1"/>
</dbReference>
<evidence type="ECO:0000256" key="2">
    <source>
        <dbReference type="ARBA" id="ARBA00004370"/>
    </source>
</evidence>
<keyword evidence="8 11" id="KW-1133">Transmembrane helix</keyword>
<keyword evidence="5" id="KW-0808">Transferase</keyword>
<evidence type="ECO:0000256" key="6">
    <source>
        <dbReference type="ARBA" id="ARBA00022692"/>
    </source>
</evidence>
<dbReference type="InterPro" id="IPR003594">
    <property type="entry name" value="HATPase_dom"/>
</dbReference>
<evidence type="ECO:0000256" key="4">
    <source>
        <dbReference type="ARBA" id="ARBA00022553"/>
    </source>
</evidence>
<dbReference type="InterPro" id="IPR036890">
    <property type="entry name" value="HATPase_C_sf"/>
</dbReference>
<dbReference type="InterPro" id="IPR003660">
    <property type="entry name" value="HAMP_dom"/>
</dbReference>
<dbReference type="PROSITE" id="PS50109">
    <property type="entry name" value="HIS_KIN"/>
    <property type="match status" value="1"/>
</dbReference>
<dbReference type="SUPFAM" id="SSF55874">
    <property type="entry name" value="ATPase domain of HSP90 chaperone/DNA topoisomerase II/histidine kinase"/>
    <property type="match status" value="1"/>
</dbReference>
<dbReference type="EMBL" id="JAENIK010000011">
    <property type="protein sequence ID" value="MBK1816980.1"/>
    <property type="molecule type" value="Genomic_DNA"/>
</dbReference>
<dbReference type="PANTHER" id="PTHR45436:SF5">
    <property type="entry name" value="SENSOR HISTIDINE KINASE TRCS"/>
    <property type="match status" value="1"/>
</dbReference>
<gene>
    <name evidence="14" type="ORF">JIN84_15255</name>
</gene>
<dbReference type="Gene3D" id="3.30.565.10">
    <property type="entry name" value="Histidine kinase-like ATPase, C-terminal domain"/>
    <property type="match status" value="1"/>
</dbReference>
<evidence type="ECO:0000259" key="13">
    <source>
        <dbReference type="PROSITE" id="PS50885"/>
    </source>
</evidence>
<dbReference type="RefSeq" id="WP_200351903.1">
    <property type="nucleotide sequence ID" value="NZ_BAABHZ010000006.1"/>
</dbReference>
<reference evidence="14" key="1">
    <citation type="submission" date="2021-01" db="EMBL/GenBank/DDBJ databases">
        <title>Modified the classification status of verrucomicrobia.</title>
        <authorList>
            <person name="Feng X."/>
        </authorList>
    </citation>
    <scope>NUCLEOTIDE SEQUENCE</scope>
    <source>
        <strain evidence="14">JCM 18052</strain>
    </source>
</reference>
<dbReference type="InterPro" id="IPR050428">
    <property type="entry name" value="TCS_sensor_his_kinase"/>
</dbReference>
<evidence type="ECO:0000256" key="11">
    <source>
        <dbReference type="SAM" id="Phobius"/>
    </source>
</evidence>
<dbReference type="PROSITE" id="PS51257">
    <property type="entry name" value="PROKAR_LIPOPROTEIN"/>
    <property type="match status" value="1"/>
</dbReference>
<dbReference type="CDD" id="cd00082">
    <property type="entry name" value="HisKA"/>
    <property type="match status" value="1"/>
</dbReference>
<organism evidence="14 15">
    <name type="scientific">Luteolibacter yonseiensis</name>
    <dbReference type="NCBI Taxonomy" id="1144680"/>
    <lineage>
        <taxon>Bacteria</taxon>
        <taxon>Pseudomonadati</taxon>
        <taxon>Verrucomicrobiota</taxon>
        <taxon>Verrucomicrobiia</taxon>
        <taxon>Verrucomicrobiales</taxon>
        <taxon>Verrucomicrobiaceae</taxon>
        <taxon>Luteolibacter</taxon>
    </lineage>
</organism>
<evidence type="ECO:0000256" key="8">
    <source>
        <dbReference type="ARBA" id="ARBA00022989"/>
    </source>
</evidence>
<evidence type="ECO:0000313" key="15">
    <source>
        <dbReference type="Proteomes" id="UP000600139"/>
    </source>
</evidence>
<dbReference type="GO" id="GO:0000155">
    <property type="term" value="F:phosphorelay sensor kinase activity"/>
    <property type="evidence" value="ECO:0007669"/>
    <property type="project" value="InterPro"/>
</dbReference>
<dbReference type="InterPro" id="IPR003661">
    <property type="entry name" value="HisK_dim/P_dom"/>
</dbReference>
<dbReference type="GO" id="GO:0005886">
    <property type="term" value="C:plasma membrane"/>
    <property type="evidence" value="ECO:0007669"/>
    <property type="project" value="TreeGrafter"/>
</dbReference>
<dbReference type="PANTHER" id="PTHR45436">
    <property type="entry name" value="SENSOR HISTIDINE KINASE YKOH"/>
    <property type="match status" value="1"/>
</dbReference>
<keyword evidence="4" id="KW-0597">Phosphoprotein</keyword>
<proteinExistence type="predicted"/>
<dbReference type="Pfam" id="PF08521">
    <property type="entry name" value="2CSK_N"/>
    <property type="match status" value="1"/>
</dbReference>
<dbReference type="SMART" id="SM00388">
    <property type="entry name" value="HisKA"/>
    <property type="match status" value="1"/>
</dbReference>
<dbReference type="InterPro" id="IPR013727">
    <property type="entry name" value="2CSK_N"/>
</dbReference>
<dbReference type="InterPro" id="IPR036097">
    <property type="entry name" value="HisK_dim/P_sf"/>
</dbReference>
<dbReference type="SMART" id="SM00387">
    <property type="entry name" value="HATPase_c"/>
    <property type="match status" value="1"/>
</dbReference>
<comment type="caution">
    <text evidence="14">The sequence shown here is derived from an EMBL/GenBank/DDBJ whole genome shotgun (WGS) entry which is preliminary data.</text>
</comment>
<keyword evidence="15" id="KW-1185">Reference proteome</keyword>
<dbReference type="Pfam" id="PF02518">
    <property type="entry name" value="HATPase_c"/>
    <property type="match status" value="1"/>
</dbReference>
<evidence type="ECO:0000256" key="7">
    <source>
        <dbReference type="ARBA" id="ARBA00022777"/>
    </source>
</evidence>
<dbReference type="PROSITE" id="PS50885">
    <property type="entry name" value="HAMP"/>
    <property type="match status" value="1"/>
</dbReference>
<feature type="domain" description="Histidine kinase" evidence="12">
    <location>
        <begin position="258"/>
        <end position="452"/>
    </location>
</feature>
<feature type="transmembrane region" description="Helical" evidence="11">
    <location>
        <begin position="170"/>
        <end position="192"/>
    </location>
</feature>
<feature type="region of interest" description="Disordered" evidence="10">
    <location>
        <begin position="131"/>
        <end position="152"/>
    </location>
</feature>
<evidence type="ECO:0000256" key="10">
    <source>
        <dbReference type="SAM" id="MobiDB-lite"/>
    </source>
</evidence>
<name>A0A934VCA9_9BACT</name>